<dbReference type="Proteomes" id="UP001328107">
    <property type="component" value="Unassembled WGS sequence"/>
</dbReference>
<proteinExistence type="predicted"/>
<feature type="non-terminal residue" evidence="1">
    <location>
        <position position="64"/>
    </location>
</feature>
<dbReference type="AlphaFoldDB" id="A0AAN4YYT9"/>
<gene>
    <name evidence="1" type="ORF">PMAYCL1PPCAC_01118</name>
</gene>
<evidence type="ECO:0000313" key="2">
    <source>
        <dbReference type="Proteomes" id="UP001328107"/>
    </source>
</evidence>
<evidence type="ECO:0000313" key="1">
    <source>
        <dbReference type="EMBL" id="GMR30923.1"/>
    </source>
</evidence>
<keyword evidence="2" id="KW-1185">Reference proteome</keyword>
<accession>A0AAN4YYT9</accession>
<name>A0AAN4YYT9_9BILA</name>
<feature type="non-terminal residue" evidence="1">
    <location>
        <position position="1"/>
    </location>
</feature>
<protein>
    <submittedName>
        <fullName evidence="1">Uncharacterized protein</fullName>
    </submittedName>
</protein>
<dbReference type="EMBL" id="BTRK01000001">
    <property type="protein sequence ID" value="GMR30923.1"/>
    <property type="molecule type" value="Genomic_DNA"/>
</dbReference>
<sequence>ISKEGEKGREGSDYSGGIGFARFDDANQVSGRISAQIAQCLLTDRAVGASPSRSTCAVSLGCIH</sequence>
<organism evidence="1 2">
    <name type="scientific">Pristionchus mayeri</name>
    <dbReference type="NCBI Taxonomy" id="1317129"/>
    <lineage>
        <taxon>Eukaryota</taxon>
        <taxon>Metazoa</taxon>
        <taxon>Ecdysozoa</taxon>
        <taxon>Nematoda</taxon>
        <taxon>Chromadorea</taxon>
        <taxon>Rhabditida</taxon>
        <taxon>Rhabditina</taxon>
        <taxon>Diplogasteromorpha</taxon>
        <taxon>Diplogasteroidea</taxon>
        <taxon>Neodiplogasteridae</taxon>
        <taxon>Pristionchus</taxon>
    </lineage>
</organism>
<comment type="caution">
    <text evidence="1">The sequence shown here is derived from an EMBL/GenBank/DDBJ whole genome shotgun (WGS) entry which is preliminary data.</text>
</comment>
<reference evidence="2" key="1">
    <citation type="submission" date="2022-10" db="EMBL/GenBank/DDBJ databases">
        <title>Genome assembly of Pristionchus species.</title>
        <authorList>
            <person name="Yoshida K."/>
            <person name="Sommer R.J."/>
        </authorList>
    </citation>
    <scope>NUCLEOTIDE SEQUENCE [LARGE SCALE GENOMIC DNA]</scope>
    <source>
        <strain evidence="2">RS5460</strain>
    </source>
</reference>